<name>A0AAP2DNH5_9BACT</name>
<proteinExistence type="predicted"/>
<gene>
    <name evidence="1" type="ORF">KK083_21815</name>
</gene>
<dbReference type="AlphaFoldDB" id="A0AAP2DNH5"/>
<dbReference type="Proteomes" id="UP001319200">
    <property type="component" value="Unassembled WGS sequence"/>
</dbReference>
<dbReference type="EMBL" id="JAHESF010000026">
    <property type="protein sequence ID" value="MBT1699551.1"/>
    <property type="molecule type" value="Genomic_DNA"/>
</dbReference>
<protein>
    <submittedName>
        <fullName evidence="1">Uncharacterized protein</fullName>
    </submittedName>
</protein>
<dbReference type="RefSeq" id="WP_254167570.1">
    <property type="nucleotide sequence ID" value="NZ_JAHESF010000026.1"/>
</dbReference>
<accession>A0AAP2DNH5</accession>
<evidence type="ECO:0000313" key="1">
    <source>
        <dbReference type="EMBL" id="MBT1699551.1"/>
    </source>
</evidence>
<sequence length="98" mass="11646">MIKYNDAVPVLALKRLLYDLKDGRPDICVRFRLIGEMWQTNHSRIIQLTEKGVALNDEIKNKLIFVRDLAHVMQFELDHAFQQYQPHFHYSVNPVFAY</sequence>
<comment type="caution">
    <text evidence="1">The sequence shown here is derived from an EMBL/GenBank/DDBJ whole genome shotgun (WGS) entry which is preliminary data.</text>
</comment>
<reference evidence="1 2" key="1">
    <citation type="submission" date="2021-05" db="EMBL/GenBank/DDBJ databases">
        <title>A Polyphasic approach of four new species of the genus Ohtaekwangia: Ohtaekwangia histidinii sp. nov., Ohtaekwangia cretensis sp. nov., Ohtaekwangia indiensis sp. nov., Ohtaekwangia reichenbachii sp. nov. from diverse environment.</title>
        <authorList>
            <person name="Octaviana S."/>
        </authorList>
    </citation>
    <scope>NUCLEOTIDE SEQUENCE [LARGE SCALE GENOMIC DNA]</scope>
    <source>
        <strain evidence="1 2">PWU4</strain>
    </source>
</reference>
<keyword evidence="2" id="KW-1185">Reference proteome</keyword>
<evidence type="ECO:0000313" key="2">
    <source>
        <dbReference type="Proteomes" id="UP001319200"/>
    </source>
</evidence>
<organism evidence="1 2">
    <name type="scientific">Chryseosolibacter histidini</name>
    <dbReference type="NCBI Taxonomy" id="2782349"/>
    <lineage>
        <taxon>Bacteria</taxon>
        <taxon>Pseudomonadati</taxon>
        <taxon>Bacteroidota</taxon>
        <taxon>Cytophagia</taxon>
        <taxon>Cytophagales</taxon>
        <taxon>Chryseotaleaceae</taxon>
        <taxon>Chryseosolibacter</taxon>
    </lineage>
</organism>